<evidence type="ECO:0000259" key="1">
    <source>
        <dbReference type="Pfam" id="PF11678"/>
    </source>
</evidence>
<dbReference type="InterPro" id="IPR029058">
    <property type="entry name" value="AB_hydrolase_fold"/>
</dbReference>
<dbReference type="Gene3D" id="3.40.50.1820">
    <property type="entry name" value="alpha/beta hydrolase"/>
    <property type="match status" value="1"/>
</dbReference>
<comment type="caution">
    <text evidence="3">The sequence shown here is derived from an EMBL/GenBank/DDBJ whole genome shotgun (WGS) entry which is preliminary data.</text>
</comment>
<gene>
    <name evidence="3" type="ORF">PchlO6_4178</name>
</gene>
<organism evidence="3 4">
    <name type="scientific">Pseudomonas chlororaphis O6</name>
    <dbReference type="NCBI Taxonomy" id="1037915"/>
    <lineage>
        <taxon>Bacteria</taxon>
        <taxon>Pseudomonadati</taxon>
        <taxon>Pseudomonadota</taxon>
        <taxon>Gammaproteobacteria</taxon>
        <taxon>Pseudomonadales</taxon>
        <taxon>Pseudomonadaceae</taxon>
        <taxon>Pseudomonas</taxon>
    </lineage>
</organism>
<reference evidence="3 4" key="1">
    <citation type="journal article" date="2012" name="PLoS Genet.">
        <title>Comparative Genomics of Plant-Associated Pseudomonas spp.: Insights into Diversity and Inheritance of Traits Involved in Multitrophic Interactions.</title>
        <authorList>
            <person name="Loper J.E."/>
            <person name="Hassan K.A."/>
            <person name="Mavrodi D.V."/>
            <person name="Davis E.W.II."/>
            <person name="Lim C.K."/>
            <person name="Shaffer B.T."/>
            <person name="Elbourne L.D."/>
            <person name="Stockwell V.O."/>
            <person name="Hartney S.L."/>
            <person name="Breakwell K."/>
            <person name="Henkels M.D."/>
            <person name="Tetu S.G."/>
            <person name="Rangel L.I."/>
            <person name="Kidarsa T.A."/>
            <person name="Wilson N.L."/>
            <person name="van de Mortel J.E."/>
            <person name="Song C."/>
            <person name="Blumhagen R."/>
            <person name="Radune D."/>
            <person name="Hostetler J.B."/>
            <person name="Brinkac L.M."/>
            <person name="Durkin A.S."/>
            <person name="Kluepfel D.A."/>
            <person name="Wechter W.P."/>
            <person name="Anderson A.J."/>
            <person name="Kim Y.C."/>
            <person name="Pierson L.S.III."/>
            <person name="Pierson E.A."/>
            <person name="Lindow S.E."/>
            <person name="Kobayashi D.Y."/>
            <person name="Raaijmakers J.M."/>
            <person name="Weller D.M."/>
            <person name="Thomashow L.S."/>
            <person name="Allen A.E."/>
            <person name="Paulsen I.T."/>
        </authorList>
    </citation>
    <scope>NUCLEOTIDE SEQUENCE [LARGE SCALE GENOMIC DNA]</scope>
    <source>
        <strain evidence="3 4">O6</strain>
    </source>
</reference>
<sequence length="724" mass="79306">MNDAVRMRTISSGKAITLPGGGDVHLIATPPKPCVTIVVHGVNDLAGCYERIERGLCQGLNERLDMPQTLPNGATNPGYLISAGYSLPSDDDGKATNPDAVYYRRKFSASSDGGAIRSVVIPFYWGFREEEKYINKTEPHGEWLDRNNNRLDKTGTKEGGQFANATTNLPDMWGEGFNGYPFGILPLNFIGGNLTHPLFSAAGRRYMVLASMRLAMLIKIIRKRYPNDTINIVGHSQGTMLTLLAHAFLKDETIKPADGVIMLNSPYSLFQPFNEKTQKWLEQQTTAARIATLNGILQFIAGTPNPVPALSSVALKNCQGYGAIGGPGWTGSTASQANIRGESVSFDERDNRGCTYLYFTPQDQTVGLGNVQGIGWQGIGDVVDGQPARTVLPQRFYQRIFTLRKRNGQKEEIGKHVPPYSYSLLLEGEKTWEDTGLGGLDRSGRASFKPGTSVMLTAPLLPVPAKADFSADGTMTAPGEDSSSGVYQIMDKLDPIDAAIGLSNDKSLRIKSAWRPKDPKYARQETLDEQVAFKRGRDTASVQQARDDINEPAQRAHVFSARSLGNGQVLITRGETPYEARLRLQSEEYQEAQSFHSGIPNNPEHSRQILAYDVAIGAGESVDDMTFYAYLCRVADWRLDWDRTDGGLNSESDNLDADLPGDAVEKLYLQEEGKNRNLIDSTVTYRQSGTLPDIVVKAEMPSLVATQTWGGKKLGKSISFGGKV</sequence>
<evidence type="ECO:0008006" key="5">
    <source>
        <dbReference type="Google" id="ProtNLM"/>
    </source>
</evidence>
<evidence type="ECO:0000313" key="3">
    <source>
        <dbReference type="EMBL" id="EIM18130.1"/>
    </source>
</evidence>
<dbReference type="AlphaFoldDB" id="A0AB33WZG0"/>
<proteinExistence type="predicted"/>
<protein>
    <recommendedName>
        <fullName evidence="5">DUF3274 domain-containing protein</fullName>
    </recommendedName>
</protein>
<dbReference type="Pfam" id="PF11678">
    <property type="entry name" value="Tle3_C"/>
    <property type="match status" value="1"/>
</dbReference>
<dbReference type="EMBL" id="AHOT01000006">
    <property type="protein sequence ID" value="EIM18130.1"/>
    <property type="molecule type" value="Genomic_DNA"/>
</dbReference>
<name>A0AB33WZG0_9PSED</name>
<evidence type="ECO:0000313" key="4">
    <source>
        <dbReference type="Proteomes" id="UP000003790"/>
    </source>
</evidence>
<accession>A0AB33WZG0</accession>
<dbReference type="InterPro" id="IPR021692">
    <property type="entry name" value="Tle3_C"/>
</dbReference>
<dbReference type="Proteomes" id="UP000003790">
    <property type="component" value="Chromosome"/>
</dbReference>
<dbReference type="SUPFAM" id="SSF53474">
    <property type="entry name" value="alpha/beta-Hydrolases"/>
    <property type="match status" value="1"/>
</dbReference>
<feature type="domain" description="T6SS Tle3 phospholipase effector alpha/beta" evidence="2">
    <location>
        <begin position="33"/>
        <end position="379"/>
    </location>
</feature>
<evidence type="ECO:0000259" key="2">
    <source>
        <dbReference type="Pfam" id="PF24322"/>
    </source>
</evidence>
<dbReference type="InterPro" id="IPR056221">
    <property type="entry name" value="Tle3_ab_dom"/>
</dbReference>
<feature type="domain" description="Antibacterial effector protein Tle3 C-terminal" evidence="1">
    <location>
        <begin position="540"/>
        <end position="709"/>
    </location>
</feature>
<dbReference type="RefSeq" id="WP_009049945.1">
    <property type="nucleotide sequence ID" value="NZ_CM001490.1"/>
</dbReference>
<dbReference type="Pfam" id="PF24322">
    <property type="entry name" value="Tle3"/>
    <property type="match status" value="1"/>
</dbReference>